<dbReference type="InterPro" id="IPR043504">
    <property type="entry name" value="Peptidase_S1_PA_chymotrypsin"/>
</dbReference>
<dbReference type="CDD" id="cd00190">
    <property type="entry name" value="Tryp_SPc"/>
    <property type="match status" value="1"/>
</dbReference>
<dbReference type="SUPFAM" id="SSF50494">
    <property type="entry name" value="Trypsin-like serine proteases"/>
    <property type="match status" value="1"/>
</dbReference>
<dbReference type="Proteomes" id="UP001159427">
    <property type="component" value="Unassembled WGS sequence"/>
</dbReference>
<dbReference type="PANTHER" id="PTHR24252">
    <property type="entry name" value="ACROSIN-RELATED"/>
    <property type="match status" value="1"/>
</dbReference>
<feature type="non-terminal residue" evidence="3">
    <location>
        <position position="1"/>
    </location>
</feature>
<feature type="domain" description="Peptidase S1" evidence="2">
    <location>
        <begin position="1"/>
        <end position="144"/>
    </location>
</feature>
<dbReference type="PANTHER" id="PTHR24252:SF7">
    <property type="entry name" value="HYALIN"/>
    <property type="match status" value="1"/>
</dbReference>
<gene>
    <name evidence="3" type="ORF">PEVE_00022205</name>
</gene>
<dbReference type="EMBL" id="CALNXI010002971">
    <property type="protein sequence ID" value="CAH3191649.1"/>
    <property type="molecule type" value="Genomic_DNA"/>
</dbReference>
<keyword evidence="1" id="KW-1015">Disulfide bond</keyword>
<dbReference type="Gene3D" id="2.40.10.10">
    <property type="entry name" value="Trypsin-like serine proteases"/>
    <property type="match status" value="2"/>
</dbReference>
<evidence type="ECO:0000256" key="1">
    <source>
        <dbReference type="ARBA" id="ARBA00023157"/>
    </source>
</evidence>
<evidence type="ECO:0000313" key="4">
    <source>
        <dbReference type="Proteomes" id="UP001159427"/>
    </source>
</evidence>
<proteinExistence type="predicted"/>
<name>A0ABN8SKT7_9CNID</name>
<dbReference type="Pfam" id="PF00089">
    <property type="entry name" value="Trypsin"/>
    <property type="match status" value="1"/>
</dbReference>
<dbReference type="InterPro" id="IPR001254">
    <property type="entry name" value="Trypsin_dom"/>
</dbReference>
<accession>A0ABN8SKT7</accession>
<evidence type="ECO:0000259" key="2">
    <source>
        <dbReference type="PROSITE" id="PS50240"/>
    </source>
</evidence>
<dbReference type="InterPro" id="IPR009003">
    <property type="entry name" value="Peptidase_S1_PA"/>
</dbReference>
<comment type="caution">
    <text evidence="3">The sequence shown here is derived from an EMBL/GenBank/DDBJ whole genome shotgun (WGS) entry which is preliminary data.</text>
</comment>
<organism evidence="3 4">
    <name type="scientific">Porites evermanni</name>
    <dbReference type="NCBI Taxonomy" id="104178"/>
    <lineage>
        <taxon>Eukaryota</taxon>
        <taxon>Metazoa</taxon>
        <taxon>Cnidaria</taxon>
        <taxon>Anthozoa</taxon>
        <taxon>Hexacorallia</taxon>
        <taxon>Scleractinia</taxon>
        <taxon>Fungiina</taxon>
        <taxon>Poritidae</taxon>
        <taxon>Porites</taxon>
    </lineage>
</organism>
<keyword evidence="4" id="KW-1185">Reference proteome</keyword>
<protein>
    <recommendedName>
        <fullName evidence="2">Peptidase S1 domain-containing protein</fullName>
    </recommendedName>
</protein>
<evidence type="ECO:0000313" key="3">
    <source>
        <dbReference type="EMBL" id="CAH3191649.1"/>
    </source>
</evidence>
<reference evidence="3 4" key="1">
    <citation type="submission" date="2022-05" db="EMBL/GenBank/DDBJ databases">
        <authorList>
            <consortium name="Genoscope - CEA"/>
            <person name="William W."/>
        </authorList>
    </citation>
    <scope>NUCLEOTIDE SEQUENCE [LARGE SCALE GENOMIC DNA]</scope>
</reference>
<dbReference type="PROSITE" id="PS50240">
    <property type="entry name" value="TRYPSIN_DOM"/>
    <property type="match status" value="1"/>
</dbReference>
<sequence length="147" mass="16366">ALVRLSSSIRFGLLVNQICLPPSFAYFKPGLRCTVTGWGHTSWNGTMSHVLREGWIDLVSKPVCNSERSYNGTIGPNFLCAGFKEGRTDACSYDSGGPLNCPEPNGRWILAGIVSWGERCALPHKYGVYTNVHRYTPWITETLKLDR</sequence>
<dbReference type="SMART" id="SM00020">
    <property type="entry name" value="Tryp_SPc"/>
    <property type="match status" value="1"/>
</dbReference>